<dbReference type="HOGENOM" id="CLU_109671_1_1_2"/>
<sequence>MADFQVIVGDDDGTTYSFEVDGQDANRFIGRSIGETVDGDAVGLSGYEVEITGGSDQSGRPMHGEVSGAETTTLLSTGGVGFEPTVDGERKRITVRGAEVSEETRQINAKVASRGDESVEELLGDDEDE</sequence>
<evidence type="ECO:0000256" key="4">
    <source>
        <dbReference type="HAMAP-Rule" id="MF_00512"/>
    </source>
</evidence>
<dbReference type="InterPro" id="IPR020924">
    <property type="entry name" value="Ribosomal_eS6_arc"/>
</dbReference>
<evidence type="ECO:0000313" key="6">
    <source>
        <dbReference type="EMBL" id="CCQ36912.1"/>
    </source>
</evidence>
<reference evidence="6 7" key="1">
    <citation type="journal article" date="2013" name="Genome Announc.">
        <title>Genome of the haloarchaeon Natronomonas moolapensis, a neutrophilic member of a previously haloalkaliphilic genus.</title>
        <authorList>
            <person name="Dyall-Smith M.L."/>
            <person name="Pfeiffer F."/>
            <person name="Oberwinkler T."/>
            <person name="Klee K."/>
            <person name="Rampp M."/>
            <person name="Palm P."/>
            <person name="Gross K."/>
            <person name="Schuster S.C."/>
            <person name="Oesterhelt D."/>
        </authorList>
    </citation>
    <scope>NUCLEOTIDE SEQUENCE [LARGE SCALE GENOMIC DNA]</scope>
    <source>
        <strain evidence="7">DSM 18674 / JCM 14361 / 8.8.11</strain>
    </source>
</reference>
<dbReference type="InterPro" id="IPR018282">
    <property type="entry name" value="Ribosomal_eS6_CS"/>
</dbReference>
<dbReference type="EMBL" id="HF582854">
    <property type="protein sequence ID" value="CCQ36912.1"/>
    <property type="molecule type" value="Genomic_DNA"/>
</dbReference>
<dbReference type="GO" id="GO:0003735">
    <property type="term" value="F:structural constituent of ribosome"/>
    <property type="evidence" value="ECO:0007669"/>
    <property type="project" value="InterPro"/>
</dbReference>
<evidence type="ECO:0000256" key="2">
    <source>
        <dbReference type="ARBA" id="ARBA00022980"/>
    </source>
</evidence>
<dbReference type="STRING" id="268739.Nmlp_2759"/>
<name>M1Y328_NATM8</name>
<evidence type="ECO:0000256" key="3">
    <source>
        <dbReference type="ARBA" id="ARBA00023274"/>
    </source>
</evidence>
<organism evidence="6 7">
    <name type="scientific">Natronomonas moolapensis (strain DSM 18674 / CECT 7526 / JCM 14361 / 8.8.11)</name>
    <dbReference type="NCBI Taxonomy" id="268739"/>
    <lineage>
        <taxon>Archaea</taxon>
        <taxon>Methanobacteriati</taxon>
        <taxon>Methanobacteriota</taxon>
        <taxon>Stenosarchaea group</taxon>
        <taxon>Halobacteria</taxon>
        <taxon>Halobacteriales</taxon>
        <taxon>Natronomonadaceae</taxon>
        <taxon>Natronomonas</taxon>
    </lineage>
</organism>
<evidence type="ECO:0000256" key="1">
    <source>
        <dbReference type="ARBA" id="ARBA00009312"/>
    </source>
</evidence>
<keyword evidence="7" id="KW-1185">Reference proteome</keyword>
<dbReference type="HAMAP" id="MF_00512">
    <property type="entry name" value="Ribosomal_eS6"/>
    <property type="match status" value="1"/>
</dbReference>
<dbReference type="PROSITE" id="PS00578">
    <property type="entry name" value="RIBOSOMAL_S6E"/>
    <property type="match status" value="1"/>
</dbReference>
<dbReference type="GO" id="GO:0005840">
    <property type="term" value="C:ribosome"/>
    <property type="evidence" value="ECO:0007669"/>
    <property type="project" value="UniProtKB-KW"/>
</dbReference>
<dbReference type="InterPro" id="IPR001377">
    <property type="entry name" value="Ribosomal_eS6"/>
</dbReference>
<dbReference type="OrthoDB" id="7793at2157"/>
<feature type="region of interest" description="Disordered" evidence="5">
    <location>
        <begin position="101"/>
        <end position="129"/>
    </location>
</feature>
<dbReference type="NCBIfam" id="NF003294">
    <property type="entry name" value="PRK04290.1-3"/>
    <property type="match status" value="1"/>
</dbReference>
<dbReference type="Pfam" id="PF01092">
    <property type="entry name" value="Ribosomal_S6e"/>
    <property type="match status" value="1"/>
</dbReference>
<keyword evidence="2 4" id="KW-0689">Ribosomal protein</keyword>
<comment type="similarity">
    <text evidence="1 4">Belongs to the eukaryotic ribosomal protein eS6 family.</text>
</comment>
<protein>
    <recommendedName>
        <fullName evidence="4">Small ribosomal subunit protein eS6</fullName>
    </recommendedName>
</protein>
<dbReference type="RefSeq" id="WP_015409678.1">
    <property type="nucleotide sequence ID" value="NC_020388.1"/>
</dbReference>
<proteinExistence type="inferred from homology"/>
<dbReference type="eggNOG" id="arCOG01946">
    <property type="taxonomic scope" value="Archaea"/>
</dbReference>
<dbReference type="PANTHER" id="PTHR11502">
    <property type="entry name" value="40S RIBOSOMAL PROTEIN S6"/>
    <property type="match status" value="1"/>
</dbReference>
<dbReference type="Proteomes" id="UP000011867">
    <property type="component" value="Chromosome"/>
</dbReference>
<gene>
    <name evidence="4 6" type="primary">rps6e</name>
    <name evidence="6" type="ordered locus">Nmlp_2759</name>
</gene>
<keyword evidence="3 4" id="KW-0687">Ribonucleoprotein</keyword>
<evidence type="ECO:0000256" key="5">
    <source>
        <dbReference type="SAM" id="MobiDB-lite"/>
    </source>
</evidence>
<feature type="compositionally biased region" description="Acidic residues" evidence="5">
    <location>
        <begin position="118"/>
        <end position="129"/>
    </location>
</feature>
<dbReference type="GeneID" id="14651490"/>
<dbReference type="GO" id="GO:0006412">
    <property type="term" value="P:translation"/>
    <property type="evidence" value="ECO:0007669"/>
    <property type="project" value="UniProtKB-UniRule"/>
</dbReference>
<dbReference type="SMART" id="SM01405">
    <property type="entry name" value="Ribosomal_S6e"/>
    <property type="match status" value="1"/>
</dbReference>
<dbReference type="GO" id="GO:1990904">
    <property type="term" value="C:ribonucleoprotein complex"/>
    <property type="evidence" value="ECO:0007669"/>
    <property type="project" value="UniProtKB-KW"/>
</dbReference>
<accession>M1Y328</accession>
<dbReference type="AlphaFoldDB" id="M1Y328"/>
<evidence type="ECO:0000313" key="7">
    <source>
        <dbReference type="Proteomes" id="UP000011867"/>
    </source>
</evidence>
<dbReference type="KEGG" id="nmo:Nmlp_2759"/>